<organism evidence="3 4">
    <name type="scientific">Hyperthermus butylicus (strain DSM 5456 / JCM 9403 / PLM1-5)</name>
    <dbReference type="NCBI Taxonomy" id="415426"/>
    <lineage>
        <taxon>Archaea</taxon>
        <taxon>Thermoproteota</taxon>
        <taxon>Thermoprotei</taxon>
        <taxon>Desulfurococcales</taxon>
        <taxon>Pyrodictiaceae</taxon>
        <taxon>Hyperthermus</taxon>
    </lineage>
</organism>
<feature type="transmembrane region" description="Helical" evidence="1">
    <location>
        <begin position="6"/>
        <end position="24"/>
    </location>
</feature>
<sequence length="291" mass="30138">MPVSAGLAAIAAAVASWALAPAVISRASSKTSIDPWAFNGWRMLVALAATAPLAWLWEGFPYTTPWLDLVFQLGVIVGGVVSTLAGDSLYVYSISRVGASVAMPVSYLFVIWTALYDYASGAIGPLALAAAALALTGVWLIATSRGGRADVAERERLLAVLAALIASFVWTVSMYAYDAALKRAGYLTVASVRAAYSVAVLAPVMARWSAARLVAGEIVVAGLLGYVTGGIAFLYALTLLPVSIVSIGIALTPVLTQLLSSILASEKLTTRLIAGGLLVLTGLVLASLAHR</sequence>
<protein>
    <recommendedName>
        <fullName evidence="2">EamA domain-containing protein</fullName>
    </recommendedName>
</protein>
<evidence type="ECO:0000256" key="1">
    <source>
        <dbReference type="SAM" id="Phobius"/>
    </source>
</evidence>
<dbReference type="GO" id="GO:0016020">
    <property type="term" value="C:membrane"/>
    <property type="evidence" value="ECO:0007669"/>
    <property type="project" value="InterPro"/>
</dbReference>
<dbReference type="GeneID" id="4782067"/>
<dbReference type="Pfam" id="PF00892">
    <property type="entry name" value="EamA"/>
    <property type="match status" value="2"/>
</dbReference>
<evidence type="ECO:0000259" key="2">
    <source>
        <dbReference type="Pfam" id="PF00892"/>
    </source>
</evidence>
<dbReference type="OrthoDB" id="29149at2157"/>
<dbReference type="KEGG" id="hbu:Hbut_0548"/>
<keyword evidence="1" id="KW-0472">Membrane</keyword>
<name>A2BK97_HYPBU</name>
<feature type="transmembrane region" description="Helical" evidence="1">
    <location>
        <begin position="122"/>
        <end position="144"/>
    </location>
</feature>
<evidence type="ECO:0000313" key="4">
    <source>
        <dbReference type="Proteomes" id="UP000002593"/>
    </source>
</evidence>
<dbReference type="AlphaFoldDB" id="A2BK97"/>
<feature type="domain" description="EamA" evidence="2">
    <location>
        <begin position="158"/>
        <end position="287"/>
    </location>
</feature>
<dbReference type="Proteomes" id="UP000002593">
    <property type="component" value="Chromosome"/>
</dbReference>
<proteinExistence type="predicted"/>
<keyword evidence="4" id="KW-1185">Reference proteome</keyword>
<accession>A2BK97</accession>
<feature type="transmembrane region" description="Helical" evidence="1">
    <location>
        <begin position="272"/>
        <end position="290"/>
    </location>
</feature>
<dbReference type="InterPro" id="IPR037185">
    <property type="entry name" value="EmrE-like"/>
</dbReference>
<feature type="transmembrane region" description="Helical" evidence="1">
    <location>
        <begin position="69"/>
        <end position="90"/>
    </location>
</feature>
<dbReference type="SUPFAM" id="SSF103481">
    <property type="entry name" value="Multidrug resistance efflux transporter EmrE"/>
    <property type="match status" value="2"/>
</dbReference>
<dbReference type="PANTHER" id="PTHR22911:SF137">
    <property type="entry name" value="SOLUTE CARRIER FAMILY 35 MEMBER G2-RELATED"/>
    <property type="match status" value="1"/>
</dbReference>
<feature type="transmembrane region" description="Helical" evidence="1">
    <location>
        <begin position="97"/>
        <end position="116"/>
    </location>
</feature>
<reference evidence="3 4" key="1">
    <citation type="journal article" date="2007" name="Archaea">
        <title>The genome of Hyperthermus butylicus: a sulfur-reducing, peptide fermenting, neutrophilic Crenarchaeote growing up to 108 degrees C.</title>
        <authorList>
            <person name="Brugger K."/>
            <person name="Chen L."/>
            <person name="Stark M."/>
            <person name="Zibat A."/>
            <person name="Redder P."/>
            <person name="Ruepp A."/>
            <person name="Awayez M."/>
            <person name="She Q."/>
            <person name="Garrett R.A."/>
            <person name="Klenk H.P."/>
        </authorList>
    </citation>
    <scope>NUCLEOTIDE SEQUENCE [LARGE SCALE GENOMIC DNA]</scope>
    <source>
        <strain evidence="4">DSM 5456 / JCM 9403 / PLM1-5</strain>
    </source>
</reference>
<keyword evidence="1" id="KW-0812">Transmembrane</keyword>
<feature type="transmembrane region" description="Helical" evidence="1">
    <location>
        <begin position="218"/>
        <end position="238"/>
    </location>
</feature>
<feature type="domain" description="EamA" evidence="2">
    <location>
        <begin position="6"/>
        <end position="142"/>
    </location>
</feature>
<dbReference type="EnsemblBacteria" id="ABM80408">
    <property type="protein sequence ID" value="ABM80408"/>
    <property type="gene ID" value="Hbut_0548"/>
</dbReference>
<dbReference type="EMBL" id="CP000493">
    <property type="protein sequence ID" value="ABM80408.1"/>
    <property type="molecule type" value="Genomic_DNA"/>
</dbReference>
<dbReference type="PANTHER" id="PTHR22911">
    <property type="entry name" value="ACYL-MALONYL CONDENSING ENZYME-RELATED"/>
    <property type="match status" value="1"/>
</dbReference>
<dbReference type="InterPro" id="IPR000620">
    <property type="entry name" value="EamA_dom"/>
</dbReference>
<keyword evidence="1" id="KW-1133">Transmembrane helix</keyword>
<feature type="transmembrane region" description="Helical" evidence="1">
    <location>
        <begin position="36"/>
        <end position="57"/>
    </location>
</feature>
<dbReference type="RefSeq" id="WP_011821726.1">
    <property type="nucleotide sequence ID" value="NC_008818.1"/>
</dbReference>
<dbReference type="HOGENOM" id="CLU_955136_0_0_2"/>
<gene>
    <name evidence="3" type="ordered locus">Hbut_0548</name>
</gene>
<feature type="transmembrane region" description="Helical" evidence="1">
    <location>
        <begin position="156"/>
        <end position="177"/>
    </location>
</feature>
<dbReference type="eggNOG" id="arCOG00272">
    <property type="taxonomic scope" value="Archaea"/>
</dbReference>
<evidence type="ECO:0000313" key="3">
    <source>
        <dbReference type="EMBL" id="ABM80408.1"/>
    </source>
</evidence>
<feature type="transmembrane region" description="Helical" evidence="1">
    <location>
        <begin position="244"/>
        <end position="265"/>
    </location>
</feature>
<feature type="transmembrane region" description="Helical" evidence="1">
    <location>
        <begin position="183"/>
        <end position="206"/>
    </location>
</feature>